<organism evidence="1 2">
    <name type="scientific">Botryotinia fuckeliana (strain T4)</name>
    <name type="common">Noble rot fungus</name>
    <name type="synonym">Botrytis cinerea</name>
    <dbReference type="NCBI Taxonomy" id="999810"/>
    <lineage>
        <taxon>Eukaryota</taxon>
        <taxon>Fungi</taxon>
        <taxon>Dikarya</taxon>
        <taxon>Ascomycota</taxon>
        <taxon>Pezizomycotina</taxon>
        <taxon>Leotiomycetes</taxon>
        <taxon>Helotiales</taxon>
        <taxon>Sclerotiniaceae</taxon>
        <taxon>Botrytis</taxon>
    </lineage>
</organism>
<sequence length="49" mass="5616">MAPYRYHVSDGIDTCPPYNYSRCVPQSSSQPFARRMTAIFLLVFTESLV</sequence>
<dbReference type="HOGENOM" id="CLU_3142850_0_0_1"/>
<name>G2Y1A7_BOTF4</name>
<protein>
    <submittedName>
        <fullName evidence="1">Uncharacterized protein</fullName>
    </submittedName>
</protein>
<dbReference type="EMBL" id="FQ790282">
    <property type="protein sequence ID" value="CCD46447.1"/>
    <property type="molecule type" value="Genomic_DNA"/>
</dbReference>
<accession>G2Y1A7</accession>
<gene>
    <name evidence="1" type="ORF">BofuT4_P040580.1</name>
</gene>
<dbReference type="InParanoid" id="G2Y1A7"/>
<evidence type="ECO:0000313" key="2">
    <source>
        <dbReference type="Proteomes" id="UP000008177"/>
    </source>
</evidence>
<reference evidence="2" key="1">
    <citation type="journal article" date="2011" name="PLoS Genet.">
        <title>Genomic analysis of the necrotrophic fungal pathogens Sclerotinia sclerotiorum and Botrytis cinerea.</title>
        <authorList>
            <person name="Amselem J."/>
            <person name="Cuomo C.A."/>
            <person name="van Kan J.A."/>
            <person name="Viaud M."/>
            <person name="Benito E.P."/>
            <person name="Couloux A."/>
            <person name="Coutinho P.M."/>
            <person name="de Vries R.P."/>
            <person name="Dyer P.S."/>
            <person name="Fillinger S."/>
            <person name="Fournier E."/>
            <person name="Gout L."/>
            <person name="Hahn M."/>
            <person name="Kohn L."/>
            <person name="Lapalu N."/>
            <person name="Plummer K.M."/>
            <person name="Pradier J.M."/>
            <person name="Quevillon E."/>
            <person name="Sharon A."/>
            <person name="Simon A."/>
            <person name="ten Have A."/>
            <person name="Tudzynski B."/>
            <person name="Tudzynski P."/>
            <person name="Wincker P."/>
            <person name="Andrew M."/>
            <person name="Anthouard V."/>
            <person name="Beever R.E."/>
            <person name="Beffa R."/>
            <person name="Benoit I."/>
            <person name="Bouzid O."/>
            <person name="Brault B."/>
            <person name="Chen Z."/>
            <person name="Choquer M."/>
            <person name="Collemare J."/>
            <person name="Cotton P."/>
            <person name="Danchin E.G."/>
            <person name="Da Silva C."/>
            <person name="Gautier A."/>
            <person name="Giraud C."/>
            <person name="Giraud T."/>
            <person name="Gonzalez C."/>
            <person name="Grossetete S."/>
            <person name="Guldener U."/>
            <person name="Henrissat B."/>
            <person name="Howlett B.J."/>
            <person name="Kodira C."/>
            <person name="Kretschmer M."/>
            <person name="Lappartient A."/>
            <person name="Leroch M."/>
            <person name="Levis C."/>
            <person name="Mauceli E."/>
            <person name="Neuveglise C."/>
            <person name="Oeser B."/>
            <person name="Pearson M."/>
            <person name="Poulain J."/>
            <person name="Poussereau N."/>
            <person name="Quesneville H."/>
            <person name="Rascle C."/>
            <person name="Schumacher J."/>
            <person name="Segurens B."/>
            <person name="Sexton A."/>
            <person name="Silva E."/>
            <person name="Sirven C."/>
            <person name="Soanes D.M."/>
            <person name="Talbot N.J."/>
            <person name="Templeton M."/>
            <person name="Yandava C."/>
            <person name="Yarden O."/>
            <person name="Zeng Q."/>
            <person name="Rollins J.A."/>
            <person name="Lebrun M.H."/>
            <person name="Dickman M."/>
        </authorList>
    </citation>
    <scope>NUCLEOTIDE SEQUENCE [LARGE SCALE GENOMIC DNA]</scope>
    <source>
        <strain evidence="2">T4</strain>
    </source>
</reference>
<dbReference type="AlphaFoldDB" id="G2Y1A7"/>
<dbReference type="Proteomes" id="UP000008177">
    <property type="component" value="Unplaced contigs"/>
</dbReference>
<evidence type="ECO:0000313" key="1">
    <source>
        <dbReference type="EMBL" id="CCD46447.1"/>
    </source>
</evidence>
<proteinExistence type="predicted"/>